<dbReference type="InterPro" id="IPR040986">
    <property type="entry name" value="QSOX_FAD-bd_dom"/>
</dbReference>
<comment type="similarity">
    <text evidence="2">Belongs to the quiescin-sulfhydryl oxidase (QSOX) family.</text>
</comment>
<keyword evidence="7" id="KW-1015">Disulfide bond</keyword>
<dbReference type="InterPro" id="IPR017905">
    <property type="entry name" value="ERV/ALR_sulphydryl_oxidase"/>
</dbReference>
<evidence type="ECO:0000256" key="10">
    <source>
        <dbReference type="RuleBase" id="RU371123"/>
    </source>
</evidence>
<keyword evidence="16" id="KW-1185">Reference proteome</keyword>
<dbReference type="InterPro" id="IPR036249">
    <property type="entry name" value="Thioredoxin-like_sf"/>
</dbReference>
<dbReference type="GO" id="GO:0003756">
    <property type="term" value="F:protein disulfide isomerase activity"/>
    <property type="evidence" value="ECO:0007669"/>
    <property type="project" value="TreeGrafter"/>
</dbReference>
<dbReference type="SUPFAM" id="SSF52833">
    <property type="entry name" value="Thioredoxin-like"/>
    <property type="match status" value="1"/>
</dbReference>
<dbReference type="PROSITE" id="PS51352">
    <property type="entry name" value="THIOREDOXIN_2"/>
    <property type="match status" value="1"/>
</dbReference>
<gene>
    <name evidence="15" type="ORF">B4U79_04792</name>
    <name evidence="14" type="ORF">B4U79_06137</name>
</gene>
<reference evidence="15 16" key="1">
    <citation type="journal article" date="2018" name="Gigascience">
        <title>Genomes of trombidid mites reveal novel predicted allergens and laterally-transferred genes associated with secondary metabolism.</title>
        <authorList>
            <person name="Dong X."/>
            <person name="Chaisiri K."/>
            <person name="Xia D."/>
            <person name="Armstrong S.D."/>
            <person name="Fang Y."/>
            <person name="Donnelly M.J."/>
            <person name="Kadowaki T."/>
            <person name="McGarry J.W."/>
            <person name="Darby A.C."/>
            <person name="Makepeace B.L."/>
        </authorList>
    </citation>
    <scope>NUCLEOTIDE SEQUENCE [LARGE SCALE GENOMIC DNA]</scope>
    <source>
        <strain evidence="15">UoL-WK</strain>
    </source>
</reference>
<evidence type="ECO:0000256" key="5">
    <source>
        <dbReference type="ARBA" id="ARBA00022827"/>
    </source>
</evidence>
<dbReference type="Pfam" id="PF00085">
    <property type="entry name" value="Thioredoxin"/>
    <property type="match status" value="1"/>
</dbReference>
<dbReference type="Gene3D" id="1.20.120.310">
    <property type="entry name" value="ERV/ALR sulfhydryl oxidase domain"/>
    <property type="match status" value="1"/>
</dbReference>
<keyword evidence="4 11" id="KW-0732">Signal</keyword>
<keyword evidence="8" id="KW-0325">Glycoprotein</keyword>
<dbReference type="GO" id="GO:0000139">
    <property type="term" value="C:Golgi membrane"/>
    <property type="evidence" value="ECO:0007669"/>
    <property type="project" value="TreeGrafter"/>
</dbReference>
<dbReference type="PROSITE" id="PS00194">
    <property type="entry name" value="THIOREDOXIN_1"/>
    <property type="match status" value="1"/>
</dbReference>
<evidence type="ECO:0000256" key="2">
    <source>
        <dbReference type="ARBA" id="ARBA00006041"/>
    </source>
</evidence>
<evidence type="ECO:0000259" key="12">
    <source>
        <dbReference type="PROSITE" id="PS51324"/>
    </source>
</evidence>
<dbReference type="OrthoDB" id="59470at2759"/>
<feature type="chain" id="PRO_5033430954" description="Sulfhydryl oxidase" evidence="11">
    <location>
        <begin position="19"/>
        <end position="549"/>
    </location>
</feature>
<evidence type="ECO:0000256" key="4">
    <source>
        <dbReference type="ARBA" id="ARBA00022729"/>
    </source>
</evidence>
<dbReference type="Proteomes" id="UP000285301">
    <property type="component" value="Unassembled WGS sequence"/>
</dbReference>
<dbReference type="InterPro" id="IPR017937">
    <property type="entry name" value="Thioredoxin_CS"/>
</dbReference>
<dbReference type="GO" id="GO:0016971">
    <property type="term" value="F:flavin-dependent sulfhydryl oxidase activity"/>
    <property type="evidence" value="ECO:0007669"/>
    <property type="project" value="InterPro"/>
</dbReference>
<comment type="catalytic activity">
    <reaction evidence="9 10">
        <text>2 R'C(R)SH + O2 = R'C(R)S-S(R)CR' + H2O2</text>
        <dbReference type="Rhea" id="RHEA:17357"/>
        <dbReference type="ChEBI" id="CHEBI:15379"/>
        <dbReference type="ChEBI" id="CHEBI:16240"/>
        <dbReference type="ChEBI" id="CHEBI:16520"/>
        <dbReference type="ChEBI" id="CHEBI:17412"/>
        <dbReference type="EC" id="1.8.3.2"/>
    </reaction>
</comment>
<evidence type="ECO:0000256" key="8">
    <source>
        <dbReference type="ARBA" id="ARBA00023180"/>
    </source>
</evidence>
<dbReference type="PROSITE" id="PS51324">
    <property type="entry name" value="ERV_ALR"/>
    <property type="match status" value="1"/>
</dbReference>
<evidence type="ECO:0000313" key="15">
    <source>
        <dbReference type="EMBL" id="RWS15780.1"/>
    </source>
</evidence>
<keyword evidence="5 10" id="KW-0274">FAD</keyword>
<protein>
    <recommendedName>
        <fullName evidence="10">Sulfhydryl oxidase</fullName>
        <ecNumber evidence="10">1.8.3.2</ecNumber>
    </recommendedName>
</protein>
<dbReference type="InterPro" id="IPR013766">
    <property type="entry name" value="Thioredoxin_domain"/>
</dbReference>
<dbReference type="InterPro" id="IPR042568">
    <property type="entry name" value="QSOX_FAD-bd_sf"/>
</dbReference>
<dbReference type="PANTHER" id="PTHR22897">
    <property type="entry name" value="QUIESCIN Q6-RELATED SULFHYDRYL OXIDASE"/>
    <property type="match status" value="1"/>
</dbReference>
<sequence>MVLKELLFALILFQIAFAYRKTLYSEQSPFILTLKQKNFNREVHRKSNAFLVQFYASWCGHCFRFAPKFEQFAESIQRWHNVIRLAVVNCADWANVDLCAYYDIPGFPTIKFFAPYTRKGDRGLRVHIPDRLVNALVNKTVDVLLNYTSHHQPPLQWPELNAVDEISFTELDERKPVLVVVESEKSRLGAKVILDFSEFTEYITIFRSVPKLNVTTKLPFLERIYKSGKHELIEVNYTEGDNLRDQFVNAIRKKYLSNVWPLAESEAEMATVTLSPRVTTELSTVNEQKQKVETVRFVDLYNALRYSLFQEVTMKSHLNNSQISALHAFLTALHDYFPFADANSRVFIEKLLAFVHDRSARKSLSMKSVRNKIKTIENNEGARLPEFRPWKSCEGSAPTFRGYPCSLWLLFHTITVAEHKKHLLNNNDDENEELKNRTRTDSFALFAIRGYVEYFFTCNHCRAHFVQMSANLSQQLQRFQDRSPVLWLWWAHNRVNRRLKGDETEDPMHPKIQFPPLNACQKCYGTRNSWNEIEVLNFLSEHYDIKNIK</sequence>
<evidence type="ECO:0000313" key="14">
    <source>
        <dbReference type="EMBL" id="RWS15745.1"/>
    </source>
</evidence>
<evidence type="ECO:0000256" key="9">
    <source>
        <dbReference type="ARBA" id="ARBA00048864"/>
    </source>
</evidence>
<dbReference type="SUPFAM" id="SSF69000">
    <property type="entry name" value="FAD-dependent thiol oxidase"/>
    <property type="match status" value="1"/>
</dbReference>
<feature type="domain" description="Thioredoxin" evidence="13">
    <location>
        <begin position="8"/>
        <end position="168"/>
    </location>
</feature>
<feature type="signal peptide" evidence="11">
    <location>
        <begin position="1"/>
        <end position="18"/>
    </location>
</feature>
<dbReference type="Pfam" id="PF04777">
    <property type="entry name" value="Evr1_Alr"/>
    <property type="match status" value="1"/>
</dbReference>
<dbReference type="InterPro" id="IPR039798">
    <property type="entry name" value="Sulfhydryl_oxidase"/>
</dbReference>
<evidence type="ECO:0000256" key="7">
    <source>
        <dbReference type="ARBA" id="ARBA00023157"/>
    </source>
</evidence>
<dbReference type="EC" id="1.8.3.2" evidence="10"/>
<organism evidence="15 16">
    <name type="scientific">Dinothrombium tinctorium</name>
    <dbReference type="NCBI Taxonomy" id="1965070"/>
    <lineage>
        <taxon>Eukaryota</taxon>
        <taxon>Metazoa</taxon>
        <taxon>Ecdysozoa</taxon>
        <taxon>Arthropoda</taxon>
        <taxon>Chelicerata</taxon>
        <taxon>Arachnida</taxon>
        <taxon>Acari</taxon>
        <taxon>Acariformes</taxon>
        <taxon>Trombidiformes</taxon>
        <taxon>Prostigmata</taxon>
        <taxon>Anystina</taxon>
        <taxon>Parasitengona</taxon>
        <taxon>Trombidioidea</taxon>
        <taxon>Trombidiidae</taxon>
        <taxon>Dinothrombium</taxon>
    </lineage>
</organism>
<feature type="domain" description="ERV/ALR sulfhydryl oxidase" evidence="12">
    <location>
        <begin position="396"/>
        <end position="513"/>
    </location>
</feature>
<evidence type="ECO:0000313" key="16">
    <source>
        <dbReference type="Proteomes" id="UP000285301"/>
    </source>
</evidence>
<evidence type="ECO:0000259" key="13">
    <source>
        <dbReference type="PROSITE" id="PS51352"/>
    </source>
</evidence>
<dbReference type="Pfam" id="PF18371">
    <property type="entry name" value="FAD_SOX"/>
    <property type="match status" value="1"/>
</dbReference>
<evidence type="ECO:0000256" key="1">
    <source>
        <dbReference type="ARBA" id="ARBA00001974"/>
    </source>
</evidence>
<dbReference type="Gene3D" id="1.20.120.1960">
    <property type="entry name" value="QSOX sulfhydryl oxidase domain"/>
    <property type="match status" value="1"/>
</dbReference>
<dbReference type="GO" id="GO:0005615">
    <property type="term" value="C:extracellular space"/>
    <property type="evidence" value="ECO:0007669"/>
    <property type="project" value="TreeGrafter"/>
</dbReference>
<keyword evidence="3 10" id="KW-0285">Flavoprotein</keyword>
<accession>A0A443RKJ8</accession>
<dbReference type="Gene3D" id="3.40.30.10">
    <property type="entry name" value="Glutaredoxin"/>
    <property type="match status" value="2"/>
</dbReference>
<name>A0A443RKJ8_9ACAR</name>
<evidence type="ECO:0000256" key="11">
    <source>
        <dbReference type="SAM" id="SignalP"/>
    </source>
</evidence>
<dbReference type="EMBL" id="NCKU01000373">
    <property type="protein sequence ID" value="RWS15745.1"/>
    <property type="molecule type" value="Genomic_DNA"/>
</dbReference>
<keyword evidence="6 10" id="KW-0560">Oxidoreductase</keyword>
<dbReference type="STRING" id="1965070.A0A443RKJ8"/>
<dbReference type="InterPro" id="IPR036774">
    <property type="entry name" value="ERV/ALR_sulphydryl_oxid_sf"/>
</dbReference>
<evidence type="ECO:0000256" key="6">
    <source>
        <dbReference type="ARBA" id="ARBA00023002"/>
    </source>
</evidence>
<evidence type="ECO:0000256" key="3">
    <source>
        <dbReference type="ARBA" id="ARBA00022630"/>
    </source>
</evidence>
<dbReference type="GO" id="GO:0006457">
    <property type="term" value="P:protein folding"/>
    <property type="evidence" value="ECO:0007669"/>
    <property type="project" value="TreeGrafter"/>
</dbReference>
<proteinExistence type="inferred from homology"/>
<dbReference type="EMBL" id="NCKU01000367">
    <property type="protein sequence ID" value="RWS15780.1"/>
    <property type="molecule type" value="Genomic_DNA"/>
</dbReference>
<dbReference type="AlphaFoldDB" id="A0A443RKJ8"/>
<dbReference type="PANTHER" id="PTHR22897:SF8">
    <property type="entry name" value="SULFHYDRYL OXIDASE"/>
    <property type="match status" value="1"/>
</dbReference>
<reference evidence="15" key="2">
    <citation type="submission" date="2018-11" db="EMBL/GenBank/DDBJ databases">
        <title>Trombidioid mite genomics.</title>
        <authorList>
            <person name="Dong X."/>
        </authorList>
    </citation>
    <scope>NUCLEOTIDE SEQUENCE</scope>
    <source>
        <strain evidence="15">UoL-WK</strain>
    </source>
</reference>
<comment type="caution">
    <text evidence="15">The sequence shown here is derived from an EMBL/GenBank/DDBJ whole genome shotgun (WGS) entry which is preliminary data.</text>
</comment>
<comment type="cofactor">
    <cofactor evidence="1 10">
        <name>FAD</name>
        <dbReference type="ChEBI" id="CHEBI:57692"/>
    </cofactor>
</comment>